<dbReference type="InterPro" id="IPR038765">
    <property type="entry name" value="Papain-like_cys_pep_sf"/>
</dbReference>
<comment type="similarity">
    <text evidence="1">Belongs to the peptidase C40 family.</text>
</comment>
<dbReference type="InterPro" id="IPR039439">
    <property type="entry name" value="SH3b1_dom"/>
</dbReference>
<keyword evidence="11" id="KW-1185">Reference proteome</keyword>
<protein>
    <submittedName>
        <fullName evidence="10">NLP/P60 protein</fullName>
    </submittedName>
</protein>
<dbReference type="InterPro" id="IPR025606">
    <property type="entry name" value="NLPC/P60_N_dom"/>
</dbReference>
<dbReference type="OrthoDB" id="9808890at2"/>
<feature type="domain" description="SH3b2-type SH3" evidence="9">
    <location>
        <begin position="207"/>
        <end position="247"/>
    </location>
</feature>
<feature type="domain" description="NLPC/P60 N-terminal" evidence="7">
    <location>
        <begin position="13"/>
        <end position="118"/>
    </location>
</feature>
<feature type="chain" id="PRO_5003167417" evidence="5">
    <location>
        <begin position="28"/>
        <end position="442"/>
    </location>
</feature>
<dbReference type="Pfam" id="PF12914">
    <property type="entry name" value="SH3_7"/>
    <property type="match status" value="1"/>
</dbReference>
<dbReference type="Proteomes" id="UP000005096">
    <property type="component" value="Chromosome"/>
</dbReference>
<dbReference type="InterPro" id="IPR026864">
    <property type="entry name" value="SH3b2-type_SH3"/>
</dbReference>
<dbReference type="STRING" id="584708.Apau_1867"/>
<accession>E3CW26</accession>
<keyword evidence="5" id="KW-0732">Signal</keyword>
<sequence>MVPCRSFRALFWLLLAASLLGALPCLAQEPVADLERLPQDVRTYLPPDPDRPLLEGAAREEATDRFLKRHFSPWAPDFPLPDAAKTRKGWQELAGSEGLGENRRPVPASLRRSWLEAACAAPFGEENRCGVVLLPADLRLLPTSRALFEPLTRDGGGGYPFDQLQNSTLKPGEAVRLLHRTPDGAWAFVAAGTANGWVESSRVAPADEAFRSLWLAGPYLAVLDDPTALKDETGRFRCLAPLGTLLPRTPDGAALIPVADEATGLARGIPVHLPEGSAAPFPLEATPRNLAETANRLVGQTYGWGGSFGLRDCSATTRDLFLPFGVWVPRNSGEQAKLPGRDLASLSPVDREAALMREGVPFATLVHMKGHILLYLGPYEGRPLVLHNFWSLRTRDTGRILVGRCAVTTLTPGAERRDLDPEKSLLHRVRRMVFPLEGRDLP</sequence>
<feature type="signal peptide" evidence="5">
    <location>
        <begin position="1"/>
        <end position="27"/>
    </location>
</feature>
<dbReference type="PaxDb" id="584708-Apau_1867"/>
<dbReference type="Pfam" id="PF12912">
    <property type="entry name" value="N_NLPC_P60"/>
    <property type="match status" value="1"/>
</dbReference>
<gene>
    <name evidence="10" type="ORF">Apau_1867</name>
</gene>
<dbReference type="GO" id="GO:0006508">
    <property type="term" value="P:proteolysis"/>
    <property type="evidence" value="ECO:0007669"/>
    <property type="project" value="UniProtKB-KW"/>
</dbReference>
<evidence type="ECO:0000256" key="2">
    <source>
        <dbReference type="ARBA" id="ARBA00022670"/>
    </source>
</evidence>
<evidence type="ECO:0000259" key="7">
    <source>
        <dbReference type="Pfam" id="PF12912"/>
    </source>
</evidence>
<dbReference type="InterPro" id="IPR000064">
    <property type="entry name" value="NLP_P60_dom"/>
</dbReference>
<dbReference type="AlphaFoldDB" id="E3CW26"/>
<dbReference type="Pfam" id="PF12913">
    <property type="entry name" value="SH3_6"/>
    <property type="match status" value="1"/>
</dbReference>
<dbReference type="Pfam" id="PF00877">
    <property type="entry name" value="NLPC_P60"/>
    <property type="match status" value="1"/>
</dbReference>
<feature type="domain" description="NlpC/P60" evidence="6">
    <location>
        <begin position="299"/>
        <end position="377"/>
    </location>
</feature>
<name>E3CW26_9BACT</name>
<evidence type="ECO:0000256" key="4">
    <source>
        <dbReference type="ARBA" id="ARBA00022807"/>
    </source>
</evidence>
<reference evidence="10 11" key="1">
    <citation type="journal article" date="2010" name="Stand. Genomic Sci.">
        <title>Non-contiguous finished genome sequence of Aminomonas paucivorans type strain (GLU-3).</title>
        <authorList>
            <person name="Pitluck S."/>
            <person name="Yasawong M."/>
            <person name="Held B."/>
            <person name="Lapidus A."/>
            <person name="Nolan M."/>
            <person name="Copeland A."/>
            <person name="Lucas S."/>
            <person name="Del Rio T.G."/>
            <person name="Tice H."/>
            <person name="Cheng J.F."/>
            <person name="Chertkov O."/>
            <person name="Goodwin L."/>
            <person name="Tapia R."/>
            <person name="Han C."/>
            <person name="Liolios K."/>
            <person name="Ivanova N."/>
            <person name="Mavromatis K."/>
            <person name="Ovchinnikova G."/>
            <person name="Pati A."/>
            <person name="Chen A."/>
            <person name="Palaniappan K."/>
            <person name="Land M."/>
            <person name="Hauser L."/>
            <person name="Chang Y.J."/>
            <person name="Jeffries C.D."/>
            <person name="Pukall R."/>
            <person name="Spring S."/>
            <person name="Rohde M."/>
            <person name="Sikorski J."/>
            <person name="Goker M."/>
            <person name="Woyke T."/>
            <person name="Bristow J."/>
            <person name="Eisen J.A."/>
            <person name="Markowitz V."/>
            <person name="Hugenholtz P."/>
            <person name="Kyrpides N.C."/>
            <person name="Klenk H.P."/>
        </authorList>
    </citation>
    <scope>NUCLEOTIDE SEQUENCE [LARGE SCALE GENOMIC DNA]</scope>
    <source>
        <strain evidence="10 11">DSM 12260</strain>
    </source>
</reference>
<proteinExistence type="inferred from homology"/>
<dbReference type="Gene3D" id="3.90.1720.10">
    <property type="entry name" value="endopeptidase domain like (from Nostoc punctiforme)"/>
    <property type="match status" value="1"/>
</dbReference>
<dbReference type="RefSeq" id="WP_006301513.1">
    <property type="nucleotide sequence ID" value="NZ_CM001022.1"/>
</dbReference>
<evidence type="ECO:0000256" key="5">
    <source>
        <dbReference type="SAM" id="SignalP"/>
    </source>
</evidence>
<keyword evidence="4" id="KW-0788">Thiol protease</keyword>
<evidence type="ECO:0000259" key="8">
    <source>
        <dbReference type="Pfam" id="PF12913"/>
    </source>
</evidence>
<keyword evidence="2" id="KW-0645">Protease</keyword>
<evidence type="ECO:0000259" key="6">
    <source>
        <dbReference type="Pfam" id="PF00877"/>
    </source>
</evidence>
<keyword evidence="3" id="KW-0378">Hydrolase</keyword>
<evidence type="ECO:0000313" key="10">
    <source>
        <dbReference type="EMBL" id="EFQ24281.1"/>
    </source>
</evidence>
<organism evidence="10 11">
    <name type="scientific">Aminomonas paucivorans DSM 12260</name>
    <dbReference type="NCBI Taxonomy" id="584708"/>
    <lineage>
        <taxon>Bacteria</taxon>
        <taxon>Thermotogati</taxon>
        <taxon>Synergistota</taxon>
        <taxon>Synergistia</taxon>
        <taxon>Synergistales</taxon>
        <taxon>Synergistaceae</taxon>
        <taxon>Aminomonas</taxon>
    </lineage>
</organism>
<evidence type="ECO:0000259" key="9">
    <source>
        <dbReference type="Pfam" id="PF12914"/>
    </source>
</evidence>
<dbReference type="PIRSF" id="PIRSF019015">
    <property type="entry name" value="P60_peptidase_YkfC"/>
    <property type="match status" value="1"/>
</dbReference>
<dbReference type="EMBL" id="CM001022">
    <property type="protein sequence ID" value="EFQ24281.1"/>
    <property type="molecule type" value="Genomic_DNA"/>
</dbReference>
<dbReference type="SUPFAM" id="SSF54001">
    <property type="entry name" value="Cysteine proteinases"/>
    <property type="match status" value="1"/>
</dbReference>
<dbReference type="HOGENOM" id="CLU_028171_1_0_0"/>
<dbReference type="InterPro" id="IPR027017">
    <property type="entry name" value="P60_peptidase_YkfC"/>
</dbReference>
<dbReference type="eggNOG" id="COG0791">
    <property type="taxonomic scope" value="Bacteria"/>
</dbReference>
<feature type="domain" description="SH3b1" evidence="8">
    <location>
        <begin position="156"/>
        <end position="199"/>
    </location>
</feature>
<dbReference type="GO" id="GO:0008234">
    <property type="term" value="F:cysteine-type peptidase activity"/>
    <property type="evidence" value="ECO:0007669"/>
    <property type="project" value="UniProtKB-KW"/>
</dbReference>
<evidence type="ECO:0000256" key="3">
    <source>
        <dbReference type="ARBA" id="ARBA00022801"/>
    </source>
</evidence>
<evidence type="ECO:0000313" key="11">
    <source>
        <dbReference type="Proteomes" id="UP000005096"/>
    </source>
</evidence>
<evidence type="ECO:0000256" key="1">
    <source>
        <dbReference type="ARBA" id="ARBA00007074"/>
    </source>
</evidence>